<evidence type="ECO:0000256" key="6">
    <source>
        <dbReference type="ARBA" id="ARBA00023284"/>
    </source>
</evidence>
<dbReference type="PANTHER" id="PTHR45663">
    <property type="entry name" value="GEO12009P1"/>
    <property type="match status" value="1"/>
</dbReference>
<dbReference type="CDD" id="cd02947">
    <property type="entry name" value="TRX_family"/>
    <property type="match status" value="1"/>
</dbReference>
<dbReference type="PRINTS" id="PR00421">
    <property type="entry name" value="THIOREDOXIN"/>
</dbReference>
<keyword evidence="3" id="KW-0813">Transport</keyword>
<dbReference type="PANTHER" id="PTHR45663:SF11">
    <property type="entry name" value="GEO12009P1"/>
    <property type="match status" value="1"/>
</dbReference>
<reference evidence="11" key="1">
    <citation type="journal article" date="2019" name="Int. J. Syst. Evol. Microbiol.">
        <title>The Global Catalogue of Microorganisms (GCM) 10K type strain sequencing project: providing services to taxonomists for standard genome sequencing and annotation.</title>
        <authorList>
            <consortium name="The Broad Institute Genomics Platform"/>
            <consortium name="The Broad Institute Genome Sequencing Center for Infectious Disease"/>
            <person name="Wu L."/>
            <person name="Ma J."/>
        </authorList>
    </citation>
    <scope>NUCLEOTIDE SEQUENCE [LARGE SCALE GENOMIC DNA]</scope>
    <source>
        <strain evidence="11">CCM 8947</strain>
    </source>
</reference>
<comment type="similarity">
    <text evidence="1 8">Belongs to the thioredoxin family.</text>
</comment>
<evidence type="ECO:0000256" key="4">
    <source>
        <dbReference type="ARBA" id="ARBA00022982"/>
    </source>
</evidence>
<keyword evidence="5" id="KW-1015">Disulfide bond</keyword>
<sequence length="105" mass="11796">MVQVVTDQDFKQETDTGVVLTDFWATWCGPCKMQSPVIDALEGSRSDVKFTKMDVDQNPDTPQSFGIMAIPTLIIKKDGEVVEKLVGYHTKDQLIQVLDKYTKEA</sequence>
<organism evidence="10 11">
    <name type="scientific">Lacticaseibacillus yichunensis</name>
    <dbReference type="NCBI Taxonomy" id="2486015"/>
    <lineage>
        <taxon>Bacteria</taxon>
        <taxon>Bacillati</taxon>
        <taxon>Bacillota</taxon>
        <taxon>Bacilli</taxon>
        <taxon>Lactobacillales</taxon>
        <taxon>Lactobacillaceae</taxon>
        <taxon>Lacticaseibacillus</taxon>
    </lineage>
</organism>
<dbReference type="Gene3D" id="3.40.30.10">
    <property type="entry name" value="Glutaredoxin"/>
    <property type="match status" value="1"/>
</dbReference>
<evidence type="ECO:0000256" key="3">
    <source>
        <dbReference type="ARBA" id="ARBA00022448"/>
    </source>
</evidence>
<dbReference type="InterPro" id="IPR013766">
    <property type="entry name" value="Thioredoxin_domain"/>
</dbReference>
<dbReference type="InterPro" id="IPR017937">
    <property type="entry name" value="Thioredoxin_CS"/>
</dbReference>
<dbReference type="InterPro" id="IPR036249">
    <property type="entry name" value="Thioredoxin-like_sf"/>
</dbReference>
<evidence type="ECO:0000256" key="5">
    <source>
        <dbReference type="ARBA" id="ARBA00023157"/>
    </source>
</evidence>
<dbReference type="PIRSF" id="PIRSF000077">
    <property type="entry name" value="Thioredoxin"/>
    <property type="match status" value="1"/>
</dbReference>
<keyword evidence="11" id="KW-1185">Reference proteome</keyword>
<dbReference type="RefSeq" id="WP_125696570.1">
    <property type="nucleotide sequence ID" value="NZ_JBHTOG010000003.1"/>
</dbReference>
<keyword evidence="6" id="KW-0676">Redox-active center</keyword>
<dbReference type="EMBL" id="JBHTOG010000003">
    <property type="protein sequence ID" value="MFD1431306.1"/>
    <property type="molecule type" value="Genomic_DNA"/>
</dbReference>
<protein>
    <recommendedName>
        <fullName evidence="2 7">Thioredoxin</fullName>
    </recommendedName>
</protein>
<evidence type="ECO:0000256" key="2">
    <source>
        <dbReference type="ARBA" id="ARBA00020570"/>
    </source>
</evidence>
<dbReference type="Pfam" id="PF00085">
    <property type="entry name" value="Thioredoxin"/>
    <property type="match status" value="1"/>
</dbReference>
<comment type="caution">
    <text evidence="10">The sequence shown here is derived from an EMBL/GenBank/DDBJ whole genome shotgun (WGS) entry which is preliminary data.</text>
</comment>
<dbReference type="PROSITE" id="PS00194">
    <property type="entry name" value="THIOREDOXIN_1"/>
    <property type="match status" value="1"/>
</dbReference>
<proteinExistence type="inferred from homology"/>
<keyword evidence="4" id="KW-0249">Electron transport</keyword>
<dbReference type="SUPFAM" id="SSF52833">
    <property type="entry name" value="Thioredoxin-like"/>
    <property type="match status" value="1"/>
</dbReference>
<dbReference type="Proteomes" id="UP001597192">
    <property type="component" value="Unassembled WGS sequence"/>
</dbReference>
<evidence type="ECO:0000259" key="9">
    <source>
        <dbReference type="PROSITE" id="PS51352"/>
    </source>
</evidence>
<evidence type="ECO:0000256" key="1">
    <source>
        <dbReference type="ARBA" id="ARBA00008987"/>
    </source>
</evidence>
<evidence type="ECO:0000256" key="8">
    <source>
        <dbReference type="PIRNR" id="PIRNR000077"/>
    </source>
</evidence>
<gene>
    <name evidence="10" type="primary">trxA</name>
    <name evidence="10" type="ORF">ACFQ47_01105</name>
</gene>
<evidence type="ECO:0000313" key="11">
    <source>
        <dbReference type="Proteomes" id="UP001597192"/>
    </source>
</evidence>
<name>A0ABW4CNL9_9LACO</name>
<evidence type="ECO:0000313" key="10">
    <source>
        <dbReference type="EMBL" id="MFD1431306.1"/>
    </source>
</evidence>
<dbReference type="PROSITE" id="PS51352">
    <property type="entry name" value="THIOREDOXIN_2"/>
    <property type="match status" value="1"/>
</dbReference>
<dbReference type="InterPro" id="IPR005746">
    <property type="entry name" value="Thioredoxin"/>
</dbReference>
<accession>A0ABW4CNL9</accession>
<dbReference type="NCBIfam" id="TIGR01068">
    <property type="entry name" value="thioredoxin"/>
    <property type="match status" value="1"/>
</dbReference>
<feature type="domain" description="Thioredoxin" evidence="9">
    <location>
        <begin position="1"/>
        <end position="103"/>
    </location>
</feature>
<evidence type="ECO:0000256" key="7">
    <source>
        <dbReference type="NCBIfam" id="TIGR01068"/>
    </source>
</evidence>